<proteinExistence type="predicted"/>
<evidence type="ECO:0000313" key="1">
    <source>
        <dbReference type="Proteomes" id="UP000000437"/>
    </source>
</evidence>
<dbReference type="Proteomes" id="UP000000437">
    <property type="component" value="Chromosome 6"/>
</dbReference>
<evidence type="ECO:0000313" key="2">
    <source>
        <dbReference type="RefSeq" id="XP_073808802.1"/>
    </source>
</evidence>
<gene>
    <name evidence="2" type="primary">ahcy</name>
    <name evidence="2" type="synonym">cb1079</name>
    <name evidence="2" type="synonym">D150</name>
    <name evidence="2" type="synonym">ducttrip</name>
    <name evidence="2" type="synonym">hm:zeh1173</name>
    <name evidence="2" type="synonym">hm:zeh1364</name>
    <name evidence="2" type="synonym">wu:fj67b02</name>
</gene>
<reference evidence="2" key="1">
    <citation type="submission" date="2025-08" db="UniProtKB">
        <authorList>
            <consortium name="RefSeq"/>
        </authorList>
    </citation>
    <scope>IDENTIFICATION</scope>
    <source>
        <strain evidence="2">Tuebingen</strain>
        <tissue evidence="2">Fibroblasts and whole tissue</tissue>
    </source>
</reference>
<sequence length="1464" mass="168433">MEDRAASVDYSDEAFTHLRDPVANLIDTFSELYLDSEEEKESKDESPQQGQEDISKIDDFPSPPPPLDFHDDQLQFENDEHDQRIHSIEKHLADLEHRVSSFVTAETLNANLRACEDRINYYVQRELDRVQQKCYAKVEDLSRSIVDCLKRRDKQLEQQFKAIKPIMSTPMHSSIVTSHKTSQTPSRIDATQDTTKQGTYLSPSSFPTSIKLELPTFGNADSEDPLDFIERFEEYDELRPLHHEEMLAALSVSLKGTAKSWWKAEKSSITDWLSFKEKFLFSFLNEDHKEVAAQKLADYKQRVNESIRDYAFNYRAMSLKINPAMSEFELVQATLRNCNPRLASLLRGTVKSIDDLVRLGTQIEKDWSESRKRWSQGKEEDQKKKSSAVKGQPNRLMLIDPCLCDNVLQAPVILNHSYFNAVIDTGSTFSLLQKKLWERLKKKDEQLTRSDQTFMLANGQSQKTLGKVLWACEIYGVKHEVTFHVMDDDSLAVPVILGLDFLKKAKVTIDFNVSRIYLPDANSSHPVCFNKTTEHAAVKFYAAQEEVGVSHDERLKLIDQALENSHTTTKVKSQLKALMCDWPSVCTNKLGRTDLIKHVIKTTDDLPLRKRPYRVSKAKNDFIEEQIQELLQQKIIKPSTSPWASPVVVVEKKDGGSRLCIDYRGLNAKTFLDAYPMPQITDILDSLQGAKVFSTLDLKSGYWQLEMDPASMEKTAFVTASGLYEFSSLPFGLKNAAASFQRLMEQVLRDLKNKCCMVYIDDIIVYSPDVQTHLNHLEQVFHSLHKAGLTLNLKKCKFICASLDYLGHTISADGVNVNSDKVEAIRTFPIPKTLKELQRFLGLAAWYHRFIPDFSSKTAPLHLLKRKDVKWNWSDECQRAFDVIKDELTRAPVLCTPNFDLSFKVQTDASDVGLGAVLTQEVEGQERVIAYASRLLRGAEKSYSASEKECLAVVWAVEKWHHYLEGRPFEVITDHASLVWLFQHPKPSSRLERWTIRLQGYHFTVRYRKGQCNIVPDVLSRREEVNSQAVLLHTPAKKNFSTVSCDLPLDLSQIACEQEKDTECQEIMVKAKSQRTTDLKRTHYICKNGVLFRSIPDSKEGQRLQVVIPEKLREVTLSYAHDSPLSGHLGRFKTLMRLLEFAYWPSIRTDVWEHCKICEKCQRYKPTNLKPAGDLQSVPIVEPGYMLGMDIMGPFPRSSRQNEYLLVIVDYFTKWVEVFPMRTAKSNTIVRILIEEIFTRWGTPAFIVSDRGRQFTSNLLDQLCKQWQITPKLTTAYHPQSNLTERVNRNLKTMIAMFVEQNHRTWDQWIYEFRFALNTAWHESTGYSPAEIALGRQLKGPLQRALHNPPDPNQPAYNTLERQKILYDVVRDNVEKAQSKQRKYYNMKRRTQNFEEGDLVWVRTHPLSKADDAFMAKISPKWKGPARIVKKLGPVNYKVTMLSDVAQVDTYHTQNLKIWHGADF</sequence>
<accession>A0AC58JQN4</accession>
<protein>
    <submittedName>
        <fullName evidence="2">Adenosylhomocysteinase isoform X1</fullName>
    </submittedName>
</protein>
<name>A0AC58JQN4_DANRE</name>
<dbReference type="RefSeq" id="XP_073808802.1">
    <property type="nucleotide sequence ID" value="XM_073952701.1"/>
</dbReference>
<keyword evidence="1" id="KW-1185">Reference proteome</keyword>
<organism evidence="1 2">
    <name type="scientific">Danio rerio</name>
    <name type="common">Zebrafish</name>
    <name type="synonym">Brachydanio rerio</name>
    <dbReference type="NCBI Taxonomy" id="7955"/>
    <lineage>
        <taxon>Eukaryota</taxon>
        <taxon>Metazoa</taxon>
        <taxon>Chordata</taxon>
        <taxon>Craniata</taxon>
        <taxon>Vertebrata</taxon>
        <taxon>Euteleostomi</taxon>
        <taxon>Actinopterygii</taxon>
        <taxon>Neopterygii</taxon>
        <taxon>Teleostei</taxon>
        <taxon>Ostariophysi</taxon>
        <taxon>Cypriniformes</taxon>
        <taxon>Danionidae</taxon>
        <taxon>Danioninae</taxon>
        <taxon>Danio</taxon>
    </lineage>
</organism>